<dbReference type="GO" id="GO:0016780">
    <property type="term" value="F:phosphotransferase activity, for other substituted phosphate groups"/>
    <property type="evidence" value="ECO:0007669"/>
    <property type="project" value="TreeGrafter"/>
</dbReference>
<accession>A0A7G9T7H9</accession>
<dbReference type="PANTHER" id="PTHR30576">
    <property type="entry name" value="COLANIC BIOSYNTHESIS UDP-GLUCOSE LIPID CARRIER TRANSFERASE"/>
    <property type="match status" value="1"/>
</dbReference>
<protein>
    <submittedName>
        <fullName evidence="4">Sugar transferase</fullName>
    </submittedName>
</protein>
<dbReference type="AlphaFoldDB" id="A0A7G9T7H9"/>
<feature type="transmembrane region" description="Helical" evidence="2">
    <location>
        <begin position="12"/>
        <end position="33"/>
    </location>
</feature>
<dbReference type="EMBL" id="CP060724">
    <property type="protein sequence ID" value="QNN76054.1"/>
    <property type="molecule type" value="Genomic_DNA"/>
</dbReference>
<sequence length="205" mass="23910">MYRRYFKRLIDVSFSAVAIVFISPVFLIVAALVKLTSRGPIIFQQERLAKGGDVFKMYKFRSMYLNSEVQGVYSDNKDPRLTPIGKWIRLFSLDELPQFFNVLKGDMSLIGPRPILTYMPFPIEEYTEDQLQVLSVRPGMTGWAQVHGRKEVQWADRFELNIWYVHHLSFYLDLKIFFITIYKVLGMHGNQSVGRTDIKIKADKS</sequence>
<name>A0A7G9T7H9_9LACO</name>
<evidence type="ECO:0000256" key="1">
    <source>
        <dbReference type="ARBA" id="ARBA00006464"/>
    </source>
</evidence>
<comment type="similarity">
    <text evidence="1">Belongs to the bacterial sugar transferase family.</text>
</comment>
<proteinExistence type="inferred from homology"/>
<keyword evidence="2" id="KW-0812">Transmembrane</keyword>
<gene>
    <name evidence="4" type="ORF">H9L19_02050</name>
</gene>
<dbReference type="InterPro" id="IPR003362">
    <property type="entry name" value="Bact_transf"/>
</dbReference>
<organism evidence="4 5">
    <name type="scientific">Weissella diestrammenae</name>
    <dbReference type="NCBI Taxonomy" id="1162633"/>
    <lineage>
        <taxon>Bacteria</taxon>
        <taxon>Bacillati</taxon>
        <taxon>Bacillota</taxon>
        <taxon>Bacilli</taxon>
        <taxon>Lactobacillales</taxon>
        <taxon>Lactobacillaceae</taxon>
        <taxon>Weissella</taxon>
    </lineage>
</organism>
<evidence type="ECO:0000256" key="2">
    <source>
        <dbReference type="SAM" id="Phobius"/>
    </source>
</evidence>
<evidence type="ECO:0000259" key="3">
    <source>
        <dbReference type="Pfam" id="PF02397"/>
    </source>
</evidence>
<reference evidence="4 5" key="1">
    <citation type="submission" date="2020-08" db="EMBL/GenBank/DDBJ databases">
        <title>Genome sequence of Weissella diestrammenae KACC 16890T.</title>
        <authorList>
            <person name="Hyun D.-W."/>
            <person name="Bae J.-W."/>
        </authorList>
    </citation>
    <scope>NUCLEOTIDE SEQUENCE [LARGE SCALE GENOMIC DNA]</scope>
    <source>
        <strain evidence="4 5">KACC 16890</strain>
    </source>
</reference>
<keyword evidence="2" id="KW-1133">Transmembrane helix</keyword>
<dbReference type="Pfam" id="PF02397">
    <property type="entry name" value="Bac_transf"/>
    <property type="match status" value="1"/>
</dbReference>
<dbReference type="PANTHER" id="PTHR30576:SF0">
    <property type="entry name" value="UNDECAPRENYL-PHOSPHATE N-ACETYLGALACTOSAMINYL 1-PHOSPHATE TRANSFERASE-RELATED"/>
    <property type="match status" value="1"/>
</dbReference>
<keyword evidence="4" id="KW-0808">Transferase</keyword>
<evidence type="ECO:0000313" key="5">
    <source>
        <dbReference type="Proteomes" id="UP000515800"/>
    </source>
</evidence>
<dbReference type="Proteomes" id="UP000515800">
    <property type="component" value="Chromosome"/>
</dbReference>
<keyword evidence="2" id="KW-0472">Membrane</keyword>
<evidence type="ECO:0000313" key="4">
    <source>
        <dbReference type="EMBL" id="QNN76054.1"/>
    </source>
</evidence>
<keyword evidence="5" id="KW-1185">Reference proteome</keyword>
<feature type="domain" description="Bacterial sugar transferase" evidence="3">
    <location>
        <begin position="7"/>
        <end position="185"/>
    </location>
</feature>
<dbReference type="KEGG" id="wdi:H9L19_02050"/>